<dbReference type="RefSeq" id="WP_072697313.1">
    <property type="nucleotide sequence ID" value="NZ_FRDI01000007.1"/>
</dbReference>
<dbReference type="STRING" id="1121455.SAMN02745728_01624"/>
<dbReference type="OrthoDB" id="5452664at2"/>
<dbReference type="Proteomes" id="UP000186469">
    <property type="component" value="Unassembled WGS sequence"/>
</dbReference>
<evidence type="ECO:0000313" key="1">
    <source>
        <dbReference type="EMBL" id="SHN66352.1"/>
    </source>
</evidence>
<evidence type="ECO:0000313" key="2">
    <source>
        <dbReference type="Proteomes" id="UP000186469"/>
    </source>
</evidence>
<protein>
    <submittedName>
        <fullName evidence="1">Uncharacterized protein</fullName>
    </submittedName>
</protein>
<reference evidence="1 2" key="1">
    <citation type="submission" date="2016-12" db="EMBL/GenBank/DDBJ databases">
        <authorList>
            <person name="Song W.-J."/>
            <person name="Kurnit D.M."/>
        </authorList>
    </citation>
    <scope>NUCLEOTIDE SEQUENCE [LARGE SCALE GENOMIC DNA]</scope>
    <source>
        <strain evidence="1 2">DSM 11393</strain>
    </source>
</reference>
<sequence length="146" mass="16853">MTETEISQHIQEVILKTVYKEEKQRTEALYDFLALSMPNISEDQLKQLSSLIPQLSQALYLKWSKQCAERMLETVSKQQLIELCQPTKDNEAAIILVYLMFMESARMEKEIKKDLSEQQLPNNNPELTAAISAYMQAQLSTLNPKQ</sequence>
<gene>
    <name evidence="1" type="ORF">SAMN02745728_01624</name>
</gene>
<organism evidence="1 2">
    <name type="scientific">Desulfovibrio litoralis DSM 11393</name>
    <dbReference type="NCBI Taxonomy" id="1121455"/>
    <lineage>
        <taxon>Bacteria</taxon>
        <taxon>Pseudomonadati</taxon>
        <taxon>Thermodesulfobacteriota</taxon>
        <taxon>Desulfovibrionia</taxon>
        <taxon>Desulfovibrionales</taxon>
        <taxon>Desulfovibrionaceae</taxon>
        <taxon>Desulfovibrio</taxon>
    </lineage>
</organism>
<name>A0A1M7T6S7_9BACT</name>
<keyword evidence="2" id="KW-1185">Reference proteome</keyword>
<dbReference type="EMBL" id="FRDI01000007">
    <property type="protein sequence ID" value="SHN66352.1"/>
    <property type="molecule type" value="Genomic_DNA"/>
</dbReference>
<dbReference type="AlphaFoldDB" id="A0A1M7T6S7"/>
<proteinExistence type="predicted"/>
<accession>A0A1M7T6S7</accession>